<gene>
    <name evidence="1" type="ORF">APB76_14395</name>
</gene>
<dbReference type="Gene3D" id="1.10.10.10">
    <property type="entry name" value="Winged helix-like DNA-binding domain superfamily/Winged helix DNA-binding domain"/>
    <property type="match status" value="1"/>
</dbReference>
<evidence type="ECO:0000313" key="2">
    <source>
        <dbReference type="Proteomes" id="UP000078406"/>
    </source>
</evidence>
<dbReference type="GO" id="GO:0009384">
    <property type="term" value="F:N-acylmannosamine kinase activity"/>
    <property type="evidence" value="ECO:0007669"/>
    <property type="project" value="TreeGrafter"/>
</dbReference>
<dbReference type="InterPro" id="IPR036390">
    <property type="entry name" value="WH_DNA-bd_sf"/>
</dbReference>
<accession>A0A177XWZ9</accession>
<sequence>MIDFGSGTQRQILSIIHRNAPTTRAAIAEKSGLTPAAITKITKKMLDDELIKVTGKQKGSRGQPGIELGINPNAAYSLGINIELEKISIELVDFTGESVFSRAIRGIFSDPESAIEELSDLLKVTSKAFEEEFAKLIGIGMTTSCNFVQGSNNITMPPHLKKWEEIDIPKRIGDQFNCPCWIDNDGNAAALGESVRSKRARHANFFYLYLGYGIGGGHFFNGQTYRGAGGNAGRIGKLFPDRNNRPSLSCLYDYLGMSDPSPHREEILSTLLAKNPEKVTEWKKNAQQQLVSALQAIRAICDPEEIIVGGLLPSQLVKDLHSASINSLQHYLEDEEVMPNITPATLSGDKMAATGAAMIPLYQLAYSTS</sequence>
<reference evidence="1 2" key="1">
    <citation type="journal article" date="2016" name="Syst. Appl. Microbiol.">
        <title>Vibrio bivalvicida sp. nov., a novel larval pathogen for bivalve molluscs reared in a hatchery.</title>
        <authorList>
            <person name="Dubert J."/>
            <person name="Romalde J.L."/>
            <person name="Prado S."/>
            <person name="Barja J.L."/>
        </authorList>
    </citation>
    <scope>NUCLEOTIDE SEQUENCE [LARGE SCALE GENOMIC DNA]</scope>
    <source>
        <strain evidence="1 2">605</strain>
    </source>
</reference>
<organism evidence="1 2">
    <name type="scientific">Vibrio bivalvicida</name>
    <dbReference type="NCBI Taxonomy" id="1276888"/>
    <lineage>
        <taxon>Bacteria</taxon>
        <taxon>Pseudomonadati</taxon>
        <taxon>Pseudomonadota</taxon>
        <taxon>Gammaproteobacteria</taxon>
        <taxon>Vibrionales</taxon>
        <taxon>Vibrionaceae</taxon>
        <taxon>Vibrio</taxon>
        <taxon>Vibrio oreintalis group</taxon>
    </lineage>
</organism>
<dbReference type="SUPFAM" id="SSF46785">
    <property type="entry name" value="Winged helix' DNA-binding domain"/>
    <property type="match status" value="1"/>
</dbReference>
<dbReference type="EMBL" id="LLEI02000043">
    <property type="protein sequence ID" value="OAJ93154.1"/>
    <property type="molecule type" value="Genomic_DNA"/>
</dbReference>
<dbReference type="RefSeq" id="WP_049845854.1">
    <property type="nucleotide sequence ID" value="NZ_LLEI02000043.1"/>
</dbReference>
<dbReference type="Pfam" id="PF13412">
    <property type="entry name" value="HTH_24"/>
    <property type="match status" value="1"/>
</dbReference>
<dbReference type="InterPro" id="IPR036388">
    <property type="entry name" value="WH-like_DNA-bd_sf"/>
</dbReference>
<dbReference type="InterPro" id="IPR043129">
    <property type="entry name" value="ATPase_NBD"/>
</dbReference>
<protein>
    <submittedName>
        <fullName evidence="1">Sugar kinase</fullName>
    </submittedName>
</protein>
<dbReference type="AlphaFoldDB" id="A0A177XWZ9"/>
<dbReference type="Pfam" id="PF00480">
    <property type="entry name" value="ROK"/>
    <property type="match status" value="1"/>
</dbReference>
<dbReference type="PANTHER" id="PTHR18964">
    <property type="entry name" value="ROK (REPRESSOR, ORF, KINASE) FAMILY"/>
    <property type="match status" value="1"/>
</dbReference>
<dbReference type="Proteomes" id="UP000078406">
    <property type="component" value="Unassembled WGS sequence"/>
</dbReference>
<comment type="caution">
    <text evidence="1">The sequence shown here is derived from an EMBL/GenBank/DDBJ whole genome shotgun (WGS) entry which is preliminary data.</text>
</comment>
<dbReference type="InterPro" id="IPR000600">
    <property type="entry name" value="ROK"/>
</dbReference>
<dbReference type="SUPFAM" id="SSF53067">
    <property type="entry name" value="Actin-like ATPase domain"/>
    <property type="match status" value="1"/>
</dbReference>
<keyword evidence="1" id="KW-0418">Kinase</keyword>
<keyword evidence="1" id="KW-0808">Transferase</keyword>
<name>A0A177XWZ9_9VIBR</name>
<dbReference type="GO" id="GO:0019262">
    <property type="term" value="P:N-acetylneuraminate catabolic process"/>
    <property type="evidence" value="ECO:0007669"/>
    <property type="project" value="TreeGrafter"/>
</dbReference>
<dbReference type="Gene3D" id="3.30.420.40">
    <property type="match status" value="2"/>
</dbReference>
<proteinExistence type="predicted"/>
<evidence type="ECO:0000313" key="1">
    <source>
        <dbReference type="EMBL" id="OAJ93154.1"/>
    </source>
</evidence>
<dbReference type="PANTHER" id="PTHR18964:SF169">
    <property type="entry name" value="N-ACETYLMANNOSAMINE KINASE"/>
    <property type="match status" value="1"/>
</dbReference>